<evidence type="ECO:0000256" key="1">
    <source>
        <dbReference type="ARBA" id="ARBA00004123"/>
    </source>
</evidence>
<evidence type="ECO:0000313" key="7">
    <source>
        <dbReference type="EMBL" id="GAA0139032.1"/>
    </source>
</evidence>
<evidence type="ECO:0000259" key="6">
    <source>
        <dbReference type="PROSITE" id="PS51032"/>
    </source>
</evidence>
<organism evidence="7 8">
    <name type="scientific">Lithospermum erythrorhizon</name>
    <name type="common">Purple gromwell</name>
    <name type="synonym">Lithospermum officinale var. erythrorhizon</name>
    <dbReference type="NCBI Taxonomy" id="34254"/>
    <lineage>
        <taxon>Eukaryota</taxon>
        <taxon>Viridiplantae</taxon>
        <taxon>Streptophyta</taxon>
        <taxon>Embryophyta</taxon>
        <taxon>Tracheophyta</taxon>
        <taxon>Spermatophyta</taxon>
        <taxon>Magnoliopsida</taxon>
        <taxon>eudicotyledons</taxon>
        <taxon>Gunneridae</taxon>
        <taxon>Pentapetalae</taxon>
        <taxon>asterids</taxon>
        <taxon>lamiids</taxon>
        <taxon>Boraginales</taxon>
        <taxon>Boraginaceae</taxon>
        <taxon>Boraginoideae</taxon>
        <taxon>Lithospermeae</taxon>
        <taxon>Lithospermum</taxon>
    </lineage>
</organism>
<keyword evidence="5" id="KW-0539">Nucleus</keyword>
<evidence type="ECO:0000256" key="4">
    <source>
        <dbReference type="ARBA" id="ARBA00023163"/>
    </source>
</evidence>
<dbReference type="InterPro" id="IPR016177">
    <property type="entry name" value="DNA-bd_dom_sf"/>
</dbReference>
<comment type="caution">
    <text evidence="7">The sequence shown here is derived from an EMBL/GenBank/DDBJ whole genome shotgun (WGS) entry which is preliminary data.</text>
</comment>
<protein>
    <recommendedName>
        <fullName evidence="6">AP2/ERF domain-containing protein</fullName>
    </recommendedName>
</protein>
<dbReference type="SMART" id="SM00380">
    <property type="entry name" value="AP2"/>
    <property type="match status" value="1"/>
</dbReference>
<keyword evidence="2" id="KW-0805">Transcription regulation</keyword>
<gene>
    <name evidence="7" type="ORF">LIER_35020</name>
</gene>
<dbReference type="GO" id="GO:0005634">
    <property type="term" value="C:nucleus"/>
    <property type="evidence" value="ECO:0007669"/>
    <property type="project" value="UniProtKB-SubCell"/>
</dbReference>
<keyword evidence="4" id="KW-0804">Transcription</keyword>
<dbReference type="SUPFAM" id="SSF54171">
    <property type="entry name" value="DNA-binding domain"/>
    <property type="match status" value="1"/>
</dbReference>
<dbReference type="Gene3D" id="3.30.730.10">
    <property type="entry name" value="AP2/ERF domain"/>
    <property type="match status" value="1"/>
</dbReference>
<dbReference type="GO" id="GO:0003677">
    <property type="term" value="F:DNA binding"/>
    <property type="evidence" value="ECO:0007669"/>
    <property type="project" value="UniProtKB-KW"/>
</dbReference>
<evidence type="ECO:0000313" key="8">
    <source>
        <dbReference type="Proteomes" id="UP001454036"/>
    </source>
</evidence>
<dbReference type="InterPro" id="IPR050913">
    <property type="entry name" value="AP2/ERF_ERF"/>
</dbReference>
<accession>A0AAV3NMZ8</accession>
<evidence type="ECO:0000256" key="2">
    <source>
        <dbReference type="ARBA" id="ARBA00023015"/>
    </source>
</evidence>
<reference evidence="7 8" key="1">
    <citation type="submission" date="2024-01" db="EMBL/GenBank/DDBJ databases">
        <title>The complete chloroplast genome sequence of Lithospermum erythrorhizon: insights into the phylogenetic relationship among Boraginaceae species and the maternal lineages of purple gromwells.</title>
        <authorList>
            <person name="Okada T."/>
            <person name="Watanabe K."/>
        </authorList>
    </citation>
    <scope>NUCLEOTIDE SEQUENCE [LARGE SCALE GENOMIC DNA]</scope>
</reference>
<dbReference type="GO" id="GO:0003700">
    <property type="term" value="F:DNA-binding transcription factor activity"/>
    <property type="evidence" value="ECO:0007669"/>
    <property type="project" value="InterPro"/>
</dbReference>
<evidence type="ECO:0000256" key="5">
    <source>
        <dbReference type="ARBA" id="ARBA00023242"/>
    </source>
</evidence>
<dbReference type="InterPro" id="IPR001471">
    <property type="entry name" value="AP2/ERF_dom"/>
</dbReference>
<dbReference type="PANTHER" id="PTHR31194:SF62">
    <property type="entry name" value="ETHYLENE-RESPONSIVE TRANSCRIPTION FACTOR ERF118"/>
    <property type="match status" value="1"/>
</dbReference>
<keyword evidence="3" id="KW-0238">DNA-binding</keyword>
<dbReference type="Proteomes" id="UP001454036">
    <property type="component" value="Unassembled WGS sequence"/>
</dbReference>
<dbReference type="AlphaFoldDB" id="A0AAV3NMZ8"/>
<dbReference type="CDD" id="cd00018">
    <property type="entry name" value="AP2"/>
    <property type="match status" value="1"/>
</dbReference>
<evidence type="ECO:0000256" key="3">
    <source>
        <dbReference type="ARBA" id="ARBA00023125"/>
    </source>
</evidence>
<comment type="subcellular location">
    <subcellularLocation>
        <location evidence="1">Nucleus</location>
    </subcellularLocation>
</comment>
<dbReference type="PROSITE" id="PS51032">
    <property type="entry name" value="AP2_ERF"/>
    <property type="match status" value="1"/>
</dbReference>
<feature type="domain" description="AP2/ERF" evidence="6">
    <location>
        <begin position="120"/>
        <end position="177"/>
    </location>
</feature>
<sequence length="203" mass="23227">MRLRSNKTTFGNVQENMQFKVHGSLHKHKKIPCPNVCDAQTSSKKFVGVSKTSTGYVICCKNMESCEEKTVQGKRVQGVVCDEKIKKVVDQRDQCLENQDSRESRVSKGKKKCDMLLEKKMAGVSKRKSKKYCARIRHPISKKEIWLGTFSSAEEAAMVYLEKKTELEKETQGLNLLFAKMMESGKVLISWVQFFKKIITIHV</sequence>
<dbReference type="InterPro" id="IPR036955">
    <property type="entry name" value="AP2/ERF_dom_sf"/>
</dbReference>
<name>A0AAV3NMZ8_LITER</name>
<proteinExistence type="predicted"/>
<dbReference type="PANTHER" id="PTHR31194">
    <property type="entry name" value="SHN SHINE , DNA BINDING / TRANSCRIPTION FACTOR"/>
    <property type="match status" value="1"/>
</dbReference>
<dbReference type="EMBL" id="BAABME010015034">
    <property type="protein sequence ID" value="GAA0139032.1"/>
    <property type="molecule type" value="Genomic_DNA"/>
</dbReference>
<keyword evidence="8" id="KW-1185">Reference proteome</keyword>